<dbReference type="EMBL" id="CVQH01006780">
    <property type="protein sequence ID" value="CRK15740.1"/>
    <property type="molecule type" value="Genomic_DNA"/>
</dbReference>
<evidence type="ECO:0008006" key="4">
    <source>
        <dbReference type="Google" id="ProtNLM"/>
    </source>
</evidence>
<dbReference type="Proteomes" id="UP000044602">
    <property type="component" value="Unassembled WGS sequence"/>
</dbReference>
<dbReference type="PROSITE" id="PS50330">
    <property type="entry name" value="UIM"/>
    <property type="match status" value="1"/>
</dbReference>
<evidence type="ECO:0000313" key="3">
    <source>
        <dbReference type="Proteomes" id="UP000044602"/>
    </source>
</evidence>
<feature type="compositionally biased region" description="Polar residues" evidence="1">
    <location>
        <begin position="1672"/>
        <end position="1720"/>
    </location>
</feature>
<gene>
    <name evidence="2" type="ORF">BN1708_011532</name>
</gene>
<feature type="region of interest" description="Disordered" evidence="1">
    <location>
        <begin position="750"/>
        <end position="867"/>
    </location>
</feature>
<feature type="compositionally biased region" description="Polar residues" evidence="1">
    <location>
        <begin position="1613"/>
        <end position="1632"/>
    </location>
</feature>
<feature type="compositionally biased region" description="Low complexity" evidence="1">
    <location>
        <begin position="980"/>
        <end position="991"/>
    </location>
</feature>
<dbReference type="InterPro" id="IPR055335">
    <property type="entry name" value="Ucp6/RUP1"/>
</dbReference>
<feature type="region of interest" description="Disordered" evidence="1">
    <location>
        <begin position="1655"/>
        <end position="1780"/>
    </location>
</feature>
<feature type="compositionally biased region" description="Polar residues" evidence="1">
    <location>
        <begin position="766"/>
        <end position="814"/>
    </location>
</feature>
<evidence type="ECO:0000256" key="1">
    <source>
        <dbReference type="SAM" id="MobiDB-lite"/>
    </source>
</evidence>
<feature type="compositionally biased region" description="Polar residues" evidence="1">
    <location>
        <begin position="992"/>
        <end position="1004"/>
    </location>
</feature>
<dbReference type="GO" id="GO:0005829">
    <property type="term" value="C:cytosol"/>
    <property type="evidence" value="ECO:0007669"/>
    <property type="project" value="TreeGrafter"/>
</dbReference>
<feature type="region of interest" description="Disordered" evidence="1">
    <location>
        <begin position="675"/>
        <end position="731"/>
    </location>
</feature>
<accession>A0A0G4L1Y6</accession>
<dbReference type="GO" id="GO:0016579">
    <property type="term" value="P:protein deubiquitination"/>
    <property type="evidence" value="ECO:0007669"/>
    <property type="project" value="TreeGrafter"/>
</dbReference>
<sequence>MAQEPSDDDVSNLCAIADISEAQYGKVVLNALRNSSNNQNQVMMEIFDDLEAFVRKNTWDESAFGANREGETNSAGIAFDVDAPDNAVIQGVTPPPESSYWPGSGAPSRPPSRTNNKSPLENGIMDGITPTSTAHFGPANRNDYDPSNWAMVPAGPATRARSALDPVPSKRQRASDAPAFLVQQPNARNAGHRLGAILSIFHEIPLSRNVLLQTGRPAENYGHNKEWWKGQAIYPAHLTAAMNQGRPVPDDAKPDFNEEIHRLMAFLDATDRSYGSVEVMADLLDGTHAGRERQFFDVLNESNDPDVLKPLMHDALSMLVNTYEVVESVDRFSFLDFELSAHQWSQVESFYDVWDCLAWDESMTWQEIKDDTKMTVFREMGEIMTVLLDGDCPDTIDIPEVWYPERYLEARKEDARAIQEQLAWALARLYDATALEHEYKNWDDPVTHKQHDRRELLVQAVEQYEGFVKYLTGLVEFEDFAPPNEEVSKLLQLDTLPPLATDKEKDMLAQCEQVLIRCKHKLRELDANMSKLNADRDYLKQYRRYLNTLLTDPEPEDGGEPIPFHGKKYLLRGVATGRDIMYICRRTEPQLIDLEEAAQPLDQWWRLAYVAGDEQPVQAEKVEFSVVKEKMLKESKNPLLVYATEDALNTPRIPLSDELQRFVLAENKIFRQELSHEADQDDDEDVPLINPNISPVSPSKRKYRANSVDSMDTNRASLGNSETNSRAGDFDDMDAFGMVSGGVVRHAANTTSSAAQSGRYSDLEGLSNQSQDQLSATLSPESTHSAASQNTAPALFSRSSTSQTLQETADTGSIDQPIELEATNNEIKLPEMQERGGNGSLFGSRHASASSASGRRDAAAEAMDVDASGRRENKFAGAMAPEPSDDDVSNLCAIANISEAQYGKVVLNALRNSSNNQNQVMMEIFDDLEAFVRKNTWDESAFGASREGETNSAGIAFNVDAPDNAVIQGVTPPPESSYWPGSGAPSRPPSRTNNKSPLGPNSSAQEDEDLQRALAESARESGVAPQENGIMDGITPTSTAHFGPANRNDYDPSNWAMVPAGPATRARSALDPVPSKRQRASDAPAFLVQQPNARNAGHRLGAILSIFHEIPLSRNVLLQTGRPAENYGHNKEWWKGQAIYPAHLAAAMNQGQPVPDDVKPDFNEEIHRLMAFLDATDRSYGSVEVMADLLDGTHAGRERQFFDVLNESNDPDVLKPLMHDALSMLVNTYEVVESVDRFSFLDFELSAHQWSQVESFYDVWDCLAWDESMTWQEIKDDTKMTVFREMGEIMTVLLDGDCPDTIDIPEVWYPERYLEARKEDARAIQEQLAWALARLYDATALEHEYKNWDDPVTHKQHDRRELLVQAVEQYEGFVKYLTGLVEFEDFAPPNEEVSKLLQLDTLPPLATDKEKDMLAHCEQVLIRCKHKLRELDANMNKLNADRDYLKQYRRYLNTLLTDPEPEDGGEPIPFHGKKYLLRGVATGRDIMYICRRTEPQLIDLEETAQPLDQWWRLAYVAGDEQPVQAEKVEFSVVKEKMLKESKTPLLVYATEDALNTPRVPLSDELQRFVLAENKIFRQELSHEADEDDDEDVPLINPNISPFSPSKRKYRANSVDSMDTNRASLGNSETNSRAGDFDDMDAFGMVSGGVVRHAANTTSSAAQSGRHSDLEGLSNQSQDQLSATLSRESTHSAASQNTAPALFSRSSTGQTLQETVDTGSIDQPIELEATNNEIKLPEMQERGGNGSLFGSRHASASSASGRRDAAAEAMDVDASFSRQLD</sequence>
<keyword evidence="3" id="KW-1185">Reference proteome</keyword>
<feature type="compositionally biased region" description="Polar residues" evidence="1">
    <location>
        <begin position="707"/>
        <end position="726"/>
    </location>
</feature>
<feature type="compositionally biased region" description="Low complexity" evidence="1">
    <location>
        <begin position="102"/>
        <end position="113"/>
    </location>
</feature>
<organism evidence="2 3">
    <name type="scientific">Verticillium longisporum</name>
    <name type="common">Verticillium dahliae var. longisporum</name>
    <dbReference type="NCBI Taxonomy" id="100787"/>
    <lineage>
        <taxon>Eukaryota</taxon>
        <taxon>Fungi</taxon>
        <taxon>Dikarya</taxon>
        <taxon>Ascomycota</taxon>
        <taxon>Pezizomycotina</taxon>
        <taxon>Sordariomycetes</taxon>
        <taxon>Hypocreomycetidae</taxon>
        <taxon>Glomerellales</taxon>
        <taxon>Plectosphaerellaceae</taxon>
        <taxon>Verticillium</taxon>
    </lineage>
</organism>
<feature type="compositionally biased region" description="Polar residues" evidence="1">
    <location>
        <begin position="1655"/>
        <end position="1664"/>
    </location>
</feature>
<dbReference type="PANTHER" id="PTHR39597:SF1">
    <property type="entry name" value="UBA DOMAIN-CONTAINING PROTEIN RUP1"/>
    <property type="match status" value="1"/>
</dbReference>
<dbReference type="InterPro" id="IPR003903">
    <property type="entry name" value="UIM_dom"/>
</dbReference>
<dbReference type="PANTHER" id="PTHR39597">
    <property type="entry name" value="UBA DOMAIN-CONTAINING PROTEIN RUP1"/>
    <property type="match status" value="1"/>
</dbReference>
<feature type="region of interest" description="Disordered" evidence="1">
    <location>
        <begin position="1581"/>
        <end position="1637"/>
    </location>
</feature>
<proteinExistence type="predicted"/>
<name>A0A0G4L1Y6_VERLO</name>
<reference evidence="2 3" key="1">
    <citation type="submission" date="2015-05" db="EMBL/GenBank/DDBJ databases">
        <authorList>
            <person name="Wang D.B."/>
            <person name="Wang M."/>
        </authorList>
    </citation>
    <scope>NUCLEOTIDE SEQUENCE [LARGE SCALE GENOMIC DNA]</scope>
    <source>
        <strain evidence="2">VL1</strain>
    </source>
</reference>
<evidence type="ECO:0000313" key="2">
    <source>
        <dbReference type="EMBL" id="CRK15740.1"/>
    </source>
</evidence>
<feature type="compositionally biased region" description="Low complexity" evidence="1">
    <location>
        <begin position="844"/>
        <end position="853"/>
    </location>
</feature>
<feature type="region of interest" description="Disordered" evidence="1">
    <location>
        <begin position="89"/>
        <end position="123"/>
    </location>
</feature>
<dbReference type="GO" id="GO:0005634">
    <property type="term" value="C:nucleus"/>
    <property type="evidence" value="ECO:0007669"/>
    <property type="project" value="TreeGrafter"/>
</dbReference>
<protein>
    <recommendedName>
        <fullName evidence="4">Ubiquitin interaction domain-containing protein</fullName>
    </recommendedName>
</protein>
<feature type="region of interest" description="Disordered" evidence="1">
    <location>
        <begin position="965"/>
        <end position="1059"/>
    </location>
</feature>
<feature type="compositionally biased region" description="Polar residues" evidence="1">
    <location>
        <begin position="750"/>
        <end position="759"/>
    </location>
</feature>
<feature type="compositionally biased region" description="Low complexity" evidence="1">
    <location>
        <begin position="1750"/>
        <end position="1759"/>
    </location>
</feature>